<evidence type="ECO:0000313" key="3">
    <source>
        <dbReference type="EMBL" id="UVQ77074.1"/>
    </source>
</evidence>
<proteinExistence type="predicted"/>
<evidence type="ECO:0000313" key="4">
    <source>
        <dbReference type="Proteomes" id="UP000095606"/>
    </source>
</evidence>
<protein>
    <submittedName>
        <fullName evidence="1">Uncharacterized protein</fullName>
    </submittedName>
</protein>
<accession>A0A174U3T8</accession>
<dbReference type="Proteomes" id="UP001204548">
    <property type="component" value="Unassembled WGS sequence"/>
</dbReference>
<sequence length="206" mass="24517">MKQITETSFQQGYFKIPRTLLKQQTGSGQLENMGAFFQVLSHANYSETTYNIHGLTIFCQRGESLISNLHWSILFGWTRYKTARFFKRLEREGIIEILPHPEKTFHIRIINYDLWTGSAQPADSSQKEEESSKAFHTFWDNYHQIMRKPKVNVARARHEWEKLTKEEWQLAIDRIEDVYYHTNDTRFIAHASTYLKDKAFLNEYID</sequence>
<evidence type="ECO:0000313" key="5">
    <source>
        <dbReference type="Proteomes" id="UP001060104"/>
    </source>
</evidence>
<evidence type="ECO:0000313" key="1">
    <source>
        <dbReference type="EMBL" id="CUQ17013.1"/>
    </source>
</evidence>
<dbReference type="EMBL" id="CZAE01000028">
    <property type="protein sequence ID" value="CUQ17013.1"/>
    <property type="molecule type" value="Genomic_DNA"/>
</dbReference>
<name>A0A3E5G5X9_9BACE</name>
<reference evidence="2" key="2">
    <citation type="submission" date="2022-08" db="EMBL/GenBank/DDBJ databases">
        <title>Genome Sequencing of Bacteroides fragilis Group Isolates with Nanopore Technology.</title>
        <authorList>
            <person name="Tisza M.J."/>
            <person name="Smith D."/>
            <person name="Dekker J.P."/>
        </authorList>
    </citation>
    <scope>NUCLEOTIDE SEQUENCE</scope>
    <source>
        <strain evidence="2">BFG-351</strain>
        <strain evidence="3">BFG-527</strain>
    </source>
</reference>
<dbReference type="Proteomes" id="UP001060104">
    <property type="component" value="Chromosome"/>
</dbReference>
<dbReference type="AlphaFoldDB" id="A0A3E5G5X9"/>
<reference evidence="1 4" key="1">
    <citation type="submission" date="2015-09" db="EMBL/GenBank/DDBJ databases">
        <authorList>
            <consortium name="Pathogen Informatics"/>
        </authorList>
    </citation>
    <scope>NUCLEOTIDE SEQUENCE [LARGE SCALE GENOMIC DNA]</scope>
    <source>
        <strain evidence="1 4">2789STDY5834846</strain>
    </source>
</reference>
<dbReference type="EMBL" id="CP103141">
    <property type="protein sequence ID" value="UVQ77074.1"/>
    <property type="molecule type" value="Genomic_DNA"/>
</dbReference>
<evidence type="ECO:0000313" key="2">
    <source>
        <dbReference type="EMBL" id="MCS2792434.1"/>
    </source>
</evidence>
<dbReference type="Proteomes" id="UP000095606">
    <property type="component" value="Unassembled WGS sequence"/>
</dbReference>
<accession>A0A3E5G5X9</accession>
<dbReference type="GeneID" id="69589253"/>
<dbReference type="EMBL" id="JANUTS010000001">
    <property type="protein sequence ID" value="MCS2792434.1"/>
    <property type="molecule type" value="Genomic_DNA"/>
</dbReference>
<keyword evidence="5" id="KW-1185">Reference proteome</keyword>
<dbReference type="RefSeq" id="WP_010537047.1">
    <property type="nucleotide sequence ID" value="NZ_CABMFH010000025.1"/>
</dbReference>
<organism evidence="1 4">
    <name type="scientific">Bacteroides faecis</name>
    <dbReference type="NCBI Taxonomy" id="674529"/>
    <lineage>
        <taxon>Bacteria</taxon>
        <taxon>Pseudomonadati</taxon>
        <taxon>Bacteroidota</taxon>
        <taxon>Bacteroidia</taxon>
        <taxon>Bacteroidales</taxon>
        <taxon>Bacteroidaceae</taxon>
        <taxon>Bacteroides</taxon>
    </lineage>
</organism>
<gene>
    <name evidence="1" type="ORF">ERS852461_04438</name>
    <name evidence="2" type="ORF">NXW97_10510</name>
    <name evidence="3" type="ORF">NXY30_12220</name>
</gene>